<name>A0A6J4SGD6_9ACTN</name>
<dbReference type="InterPro" id="IPR052020">
    <property type="entry name" value="Cyclic_di-GMP/3'3'-cGAMP_PDE"/>
</dbReference>
<gene>
    <name evidence="2" type="ORF">AVDCRST_MAG30-1365</name>
</gene>
<dbReference type="CDD" id="cd00077">
    <property type="entry name" value="HDc"/>
    <property type="match status" value="1"/>
</dbReference>
<dbReference type="EMBL" id="CADCVS010000197">
    <property type="protein sequence ID" value="CAA9491028.1"/>
    <property type="molecule type" value="Genomic_DNA"/>
</dbReference>
<feature type="domain" description="HD-GYP" evidence="1">
    <location>
        <begin position="271"/>
        <end position="457"/>
    </location>
</feature>
<dbReference type="InterPro" id="IPR003607">
    <property type="entry name" value="HD/PDEase_dom"/>
</dbReference>
<dbReference type="NCBIfam" id="TIGR00277">
    <property type="entry name" value="HDIG"/>
    <property type="match status" value="1"/>
</dbReference>
<dbReference type="PANTHER" id="PTHR45228:SF5">
    <property type="entry name" value="CYCLIC DI-GMP PHOSPHODIESTERASE VC_1348-RELATED"/>
    <property type="match status" value="1"/>
</dbReference>
<protein>
    <submittedName>
        <fullName evidence="2">Response regulator</fullName>
    </submittedName>
</protein>
<dbReference type="Pfam" id="PF13487">
    <property type="entry name" value="HD_5"/>
    <property type="match status" value="2"/>
</dbReference>
<dbReference type="PANTHER" id="PTHR45228">
    <property type="entry name" value="CYCLIC DI-GMP PHOSPHODIESTERASE TM_0186-RELATED"/>
    <property type="match status" value="1"/>
</dbReference>
<proteinExistence type="predicted"/>
<dbReference type="SUPFAM" id="SSF109604">
    <property type="entry name" value="HD-domain/PDEase-like"/>
    <property type="match status" value="2"/>
</dbReference>
<dbReference type="PROSITE" id="PS51832">
    <property type="entry name" value="HD_GYP"/>
    <property type="match status" value="1"/>
</dbReference>
<dbReference type="SMART" id="SM00471">
    <property type="entry name" value="HDc"/>
    <property type="match status" value="1"/>
</dbReference>
<dbReference type="Gene3D" id="1.10.3210.10">
    <property type="entry name" value="Hypothetical protein af1432"/>
    <property type="match status" value="2"/>
</dbReference>
<dbReference type="InterPro" id="IPR006675">
    <property type="entry name" value="HDIG_dom"/>
</dbReference>
<evidence type="ECO:0000313" key="2">
    <source>
        <dbReference type="EMBL" id="CAA9491028.1"/>
    </source>
</evidence>
<evidence type="ECO:0000259" key="1">
    <source>
        <dbReference type="PROSITE" id="PS51832"/>
    </source>
</evidence>
<accession>A0A6J4SGD6</accession>
<organism evidence="2">
    <name type="scientific">uncultured Solirubrobacteraceae bacterium</name>
    <dbReference type="NCBI Taxonomy" id="1162706"/>
    <lineage>
        <taxon>Bacteria</taxon>
        <taxon>Bacillati</taxon>
        <taxon>Actinomycetota</taxon>
        <taxon>Thermoleophilia</taxon>
        <taxon>Solirubrobacterales</taxon>
        <taxon>Solirubrobacteraceae</taxon>
        <taxon>environmental samples</taxon>
    </lineage>
</organism>
<reference evidence="2" key="1">
    <citation type="submission" date="2020-02" db="EMBL/GenBank/DDBJ databases">
        <authorList>
            <person name="Meier V. D."/>
        </authorList>
    </citation>
    <scope>NUCLEOTIDE SEQUENCE</scope>
    <source>
        <strain evidence="2">AVDCRST_MAG30</strain>
    </source>
</reference>
<dbReference type="InterPro" id="IPR037522">
    <property type="entry name" value="HD_GYP_dom"/>
</dbReference>
<dbReference type="AlphaFoldDB" id="A0A6J4SGD6"/>
<sequence>MVRGQETIAPIRPATDEVRLSEVVGALSYALDLVEGQPAGHAARSCVIGMRIADAIGLPAAARSSLFYALLLKDAGCSANASLMADLFESDDRAVKRDVKLIDPSKPSEVVAYLYRNAAAGRGRARRSRQVLRLARSLPAANQEIFGVRCERGADVVRRLELGEEAAAAVRGLDERWNGTGSPLGVSGELIPLGGRILSLAQTVEVFHAAGGVDAALSVAETRSGSWFDPDLVAALLTLREDPMWDALSRSERADELVADLEPAERIRHADADRLDRIAEAFATVIDAKSPFTLRHSEGVADLAEGIARGMGYAGSALRDLRRAALLHDVGKLAVSNRILDKPGKLDAAEWAAMREHPAQTFAILDRVSAFRPIARVAASHHERLDGSGYHLGLGADQLPPAARILAVADVCEALMAKRPYRDALPVEQVLEIMRRDVPHKLDAAAFAALQGHLEAV</sequence>